<organism evidence="3 4">
    <name type="scientific">Pseudonocardia sulfidoxydans NBRC 16205</name>
    <dbReference type="NCBI Taxonomy" id="1223511"/>
    <lineage>
        <taxon>Bacteria</taxon>
        <taxon>Bacillati</taxon>
        <taxon>Actinomycetota</taxon>
        <taxon>Actinomycetes</taxon>
        <taxon>Pseudonocardiales</taxon>
        <taxon>Pseudonocardiaceae</taxon>
        <taxon>Pseudonocardia</taxon>
    </lineage>
</organism>
<dbReference type="InterPro" id="IPR050564">
    <property type="entry name" value="F420-G6PD/mer"/>
</dbReference>
<name>A0A511DHC0_9PSEU</name>
<reference evidence="3 4" key="1">
    <citation type="submission" date="2019-07" db="EMBL/GenBank/DDBJ databases">
        <title>Whole genome shotgun sequence of Pseudonocardia sulfidoxydans NBRC 16205.</title>
        <authorList>
            <person name="Hosoyama A."/>
            <person name="Uohara A."/>
            <person name="Ohji S."/>
            <person name="Ichikawa N."/>
        </authorList>
    </citation>
    <scope>NUCLEOTIDE SEQUENCE [LARGE SCALE GENOMIC DNA]</scope>
    <source>
        <strain evidence="3 4">NBRC 16205</strain>
    </source>
</reference>
<dbReference type="AlphaFoldDB" id="A0A511DHC0"/>
<evidence type="ECO:0000313" key="3">
    <source>
        <dbReference type="EMBL" id="GEL23154.1"/>
    </source>
</evidence>
<dbReference type="Gene3D" id="3.20.20.30">
    <property type="entry name" value="Luciferase-like domain"/>
    <property type="match status" value="1"/>
</dbReference>
<dbReference type="PANTHER" id="PTHR43244">
    <property type="match status" value="1"/>
</dbReference>
<dbReference type="EMBL" id="BJVJ01000016">
    <property type="protein sequence ID" value="GEL23154.1"/>
    <property type="molecule type" value="Genomic_DNA"/>
</dbReference>
<feature type="domain" description="Luciferase-like" evidence="2">
    <location>
        <begin position="12"/>
        <end position="302"/>
    </location>
</feature>
<evidence type="ECO:0000313" key="4">
    <source>
        <dbReference type="Proteomes" id="UP000321685"/>
    </source>
</evidence>
<keyword evidence="1" id="KW-0560">Oxidoreductase</keyword>
<keyword evidence="4" id="KW-1185">Reference proteome</keyword>
<dbReference type="InterPro" id="IPR036661">
    <property type="entry name" value="Luciferase-like_sf"/>
</dbReference>
<accession>A0A511DHC0</accession>
<dbReference type="GO" id="GO:0016705">
    <property type="term" value="F:oxidoreductase activity, acting on paired donors, with incorporation or reduction of molecular oxygen"/>
    <property type="evidence" value="ECO:0007669"/>
    <property type="project" value="InterPro"/>
</dbReference>
<dbReference type="Proteomes" id="UP000321685">
    <property type="component" value="Unassembled WGS sequence"/>
</dbReference>
<gene>
    <name evidence="3" type="ORF">PSU4_21080</name>
</gene>
<protein>
    <submittedName>
        <fullName evidence="3">5,10-methylenetetrahydromethanopterin reductase</fullName>
    </submittedName>
</protein>
<sequence>MTEIGLSLGVSPREDVQRFVTLARHAERLGVGHLWVIDSQMAMKDAYVALAVGAWETERVRLGTGVTNLQTRNVTVLANTFATLASMAPGRVLLGLGAGDSAVFPLGLRPSRIAELRTGIRQLRALLRGEETTLPGGAARMPFVPEQPPPIYLSASQPRMLQLAGAEADGVIVMGVADRDLIAAQIAHVARGAEQAGRDPAEVAVDVWVTVSVGDDASSAVDDVRSWASAKARWMSTWADLPPSLEAHRPEMEAAARAYDFGTHLSVRADHAHAVGDELATALAVAGDPVTCARRLADIAQLRPAQLTVALLSGGREQRLETLMAEIAPAIRAAAPDPVSP</sequence>
<dbReference type="RefSeq" id="WP_186816869.1">
    <property type="nucleotide sequence ID" value="NZ_BJVJ01000016.1"/>
</dbReference>
<dbReference type="SUPFAM" id="SSF51679">
    <property type="entry name" value="Bacterial luciferase-like"/>
    <property type="match status" value="1"/>
</dbReference>
<proteinExistence type="predicted"/>
<comment type="caution">
    <text evidence="3">The sequence shown here is derived from an EMBL/GenBank/DDBJ whole genome shotgun (WGS) entry which is preliminary data.</text>
</comment>
<evidence type="ECO:0000259" key="2">
    <source>
        <dbReference type="Pfam" id="PF00296"/>
    </source>
</evidence>
<dbReference type="InterPro" id="IPR011251">
    <property type="entry name" value="Luciferase-like_dom"/>
</dbReference>
<dbReference type="Pfam" id="PF00296">
    <property type="entry name" value="Bac_luciferase"/>
    <property type="match status" value="1"/>
</dbReference>
<dbReference type="CDD" id="cd01097">
    <property type="entry name" value="Tetrahydromethanopterin_reductase"/>
    <property type="match status" value="1"/>
</dbReference>
<evidence type="ECO:0000256" key="1">
    <source>
        <dbReference type="ARBA" id="ARBA00023002"/>
    </source>
</evidence>
<dbReference type="PANTHER" id="PTHR43244:SF1">
    <property type="entry name" value="5,10-METHYLENETETRAHYDROMETHANOPTERIN REDUCTASE"/>
    <property type="match status" value="1"/>
</dbReference>